<dbReference type="FunCoup" id="E2B6I8">
    <property type="interactions" value="167"/>
</dbReference>
<evidence type="ECO:0000256" key="3">
    <source>
        <dbReference type="ARBA" id="ARBA00012741"/>
    </source>
</evidence>
<keyword evidence="4" id="KW-0325">Glycoprotein</keyword>
<gene>
    <name evidence="9" type="ORF">EAI_12532</name>
</gene>
<evidence type="ECO:0000259" key="8">
    <source>
        <dbReference type="SMART" id="SM00642"/>
    </source>
</evidence>
<evidence type="ECO:0000256" key="2">
    <source>
        <dbReference type="ARBA" id="ARBA00008061"/>
    </source>
</evidence>
<evidence type="ECO:0000256" key="1">
    <source>
        <dbReference type="ARBA" id="ARBA00001657"/>
    </source>
</evidence>
<dbReference type="InterPro" id="IPR006047">
    <property type="entry name" value="GH13_cat_dom"/>
</dbReference>
<evidence type="ECO:0000313" key="9">
    <source>
        <dbReference type="EMBL" id="EFN88680.1"/>
    </source>
</evidence>
<comment type="catalytic activity">
    <reaction evidence="1">
        <text>Hydrolysis of terminal, non-reducing (1-&gt;4)-linked alpha-D-glucose residues with release of alpha-D-glucose.</text>
        <dbReference type="EC" id="3.2.1.20"/>
    </reaction>
</comment>
<dbReference type="OMA" id="THETEHR"/>
<dbReference type="GO" id="GO:0015173">
    <property type="term" value="F:aromatic amino acid transmembrane transporter activity"/>
    <property type="evidence" value="ECO:0007669"/>
    <property type="project" value="TreeGrafter"/>
</dbReference>
<dbReference type="SUPFAM" id="SSF51445">
    <property type="entry name" value="(Trans)glycosidases"/>
    <property type="match status" value="1"/>
</dbReference>
<dbReference type="FunFam" id="3.90.400.10:FF:000001">
    <property type="entry name" value="Maltase A3, isoform A"/>
    <property type="match status" value="1"/>
</dbReference>
<dbReference type="GO" id="GO:1904273">
    <property type="term" value="P:L-alanine import across plasma membrane"/>
    <property type="evidence" value="ECO:0007669"/>
    <property type="project" value="TreeGrafter"/>
</dbReference>
<dbReference type="EMBL" id="GL445975">
    <property type="protein sequence ID" value="EFN88680.1"/>
    <property type="molecule type" value="Genomic_DNA"/>
</dbReference>
<dbReference type="Pfam" id="PF00128">
    <property type="entry name" value="Alpha-amylase"/>
    <property type="match status" value="1"/>
</dbReference>
<dbReference type="CDD" id="cd11329">
    <property type="entry name" value="AmyAc_maltase-like"/>
    <property type="match status" value="1"/>
</dbReference>
<dbReference type="PANTHER" id="PTHR46673">
    <property type="entry name" value="4F2 CELL-SURFACE ANTIGEN HEAVY CHAIN"/>
    <property type="match status" value="1"/>
</dbReference>
<feature type="region of interest" description="Disordered" evidence="6">
    <location>
        <begin position="1"/>
        <end position="52"/>
    </location>
</feature>
<keyword evidence="7" id="KW-0812">Transmembrane</keyword>
<comment type="similarity">
    <text evidence="2">Belongs to the glycosyl hydrolase 13 family.</text>
</comment>
<dbReference type="InterPro" id="IPR045857">
    <property type="entry name" value="O16G_dom_2"/>
</dbReference>
<dbReference type="Gene3D" id="3.20.20.80">
    <property type="entry name" value="Glycosidases"/>
    <property type="match status" value="1"/>
</dbReference>
<evidence type="ECO:0000256" key="4">
    <source>
        <dbReference type="ARBA" id="ARBA00023180"/>
    </source>
</evidence>
<dbReference type="GO" id="GO:0004558">
    <property type="term" value="F:alpha-1,4-glucosidase activity"/>
    <property type="evidence" value="ECO:0007669"/>
    <property type="project" value="UniProtKB-EC"/>
</dbReference>
<dbReference type="GO" id="GO:0015823">
    <property type="term" value="P:phenylalanine transport"/>
    <property type="evidence" value="ECO:0007669"/>
    <property type="project" value="TreeGrafter"/>
</dbReference>
<feature type="domain" description="Glycosyl hydrolase family 13 catalytic" evidence="8">
    <location>
        <begin position="160"/>
        <end position="520"/>
    </location>
</feature>
<keyword evidence="5" id="KW-0326">Glycosidase</keyword>
<organism evidence="10">
    <name type="scientific">Harpegnathos saltator</name>
    <name type="common">Jerdon's jumping ant</name>
    <dbReference type="NCBI Taxonomy" id="610380"/>
    <lineage>
        <taxon>Eukaryota</taxon>
        <taxon>Metazoa</taxon>
        <taxon>Ecdysozoa</taxon>
        <taxon>Arthropoda</taxon>
        <taxon>Hexapoda</taxon>
        <taxon>Insecta</taxon>
        <taxon>Pterygota</taxon>
        <taxon>Neoptera</taxon>
        <taxon>Endopterygota</taxon>
        <taxon>Hymenoptera</taxon>
        <taxon>Apocrita</taxon>
        <taxon>Aculeata</taxon>
        <taxon>Formicoidea</taxon>
        <taxon>Formicidae</taxon>
        <taxon>Ponerinae</taxon>
        <taxon>Ponerini</taxon>
        <taxon>Harpegnathos</taxon>
    </lineage>
</organism>
<dbReference type="Proteomes" id="UP000008237">
    <property type="component" value="Unassembled WGS sequence"/>
</dbReference>
<dbReference type="InterPro" id="IPR031984">
    <property type="entry name" value="SLC3A2_N"/>
</dbReference>
<dbReference type="GO" id="GO:0005975">
    <property type="term" value="P:carbohydrate metabolic process"/>
    <property type="evidence" value="ECO:0007669"/>
    <property type="project" value="InterPro"/>
</dbReference>
<dbReference type="InterPro" id="IPR042280">
    <property type="entry name" value="SLC3A2"/>
</dbReference>
<keyword evidence="5" id="KW-0378">Hydrolase</keyword>
<dbReference type="STRING" id="610380.E2B6I8"/>
<feature type="compositionally biased region" description="Polar residues" evidence="6">
    <location>
        <begin position="34"/>
        <end position="46"/>
    </location>
</feature>
<evidence type="ECO:0000256" key="7">
    <source>
        <dbReference type="SAM" id="Phobius"/>
    </source>
</evidence>
<dbReference type="Gene3D" id="3.90.400.10">
    <property type="entry name" value="Oligo-1,6-glucosidase, Domain 2"/>
    <property type="match status" value="1"/>
</dbReference>
<protein>
    <recommendedName>
        <fullName evidence="3">alpha-glucosidase</fullName>
        <ecNumber evidence="3">3.2.1.20</ecNumber>
    </recommendedName>
</protein>
<evidence type="ECO:0000313" key="10">
    <source>
        <dbReference type="Proteomes" id="UP000008237"/>
    </source>
</evidence>
<dbReference type="Pfam" id="PF16028">
    <property type="entry name" value="SLC3A2_N"/>
    <property type="match status" value="1"/>
</dbReference>
<dbReference type="GO" id="GO:0016324">
    <property type="term" value="C:apical plasma membrane"/>
    <property type="evidence" value="ECO:0007669"/>
    <property type="project" value="TreeGrafter"/>
</dbReference>
<feature type="compositionally biased region" description="Polar residues" evidence="6">
    <location>
        <begin position="1"/>
        <end position="19"/>
    </location>
</feature>
<dbReference type="AlphaFoldDB" id="E2B6I8"/>
<feature type="transmembrane region" description="Helical" evidence="7">
    <location>
        <begin position="121"/>
        <end position="145"/>
    </location>
</feature>
<proteinExistence type="inferred from homology"/>
<dbReference type="OrthoDB" id="204980at2759"/>
<dbReference type="GO" id="GO:0015180">
    <property type="term" value="F:L-alanine transmembrane transporter activity"/>
    <property type="evidence" value="ECO:0007669"/>
    <property type="project" value="TreeGrafter"/>
</dbReference>
<dbReference type="GO" id="GO:1903801">
    <property type="term" value="P:L-leucine import across plasma membrane"/>
    <property type="evidence" value="ECO:0007669"/>
    <property type="project" value="TreeGrafter"/>
</dbReference>
<evidence type="ECO:0000256" key="6">
    <source>
        <dbReference type="SAM" id="MobiDB-lite"/>
    </source>
</evidence>
<sequence>MQSGEEATAGSEANDTTETPLVLSIHQPYEAESVKQQRSSQETSSGIMVKQNGDEYDEGAQERMLKDDISQKIVKESTEVKFISENGDAKIDIGTINQTSAMGKEELMKFINDPFWVRLRWALFIGFWLLWAAMLAGAVAIIVMAPKCSAPEPRKLWEESPIVQLETSDSPSNNLMGLKPALHELKDVHVNAISMASLVKESSDGGIEDFRAIKSEYGSISDLEDLVKMAKEGGQQIFLELDPNHSSMQHPWFKRSVEKEDPFTSYYVWADGITSPDGGKLRRSPPNNWLSVYGESAWEWNEQRGQYYLHQFNKTQPDLNYNNPAVVKQFGDILTHWLKLGISGFRLANTQYLTEDPGLRNESRSFLPVESNDYQSLIHIHTCNRPENSEVLMKWREIVRNATDGKGLFTLQEDIGADILQVYNQKDALIDLPQSSHFLTAASANINATMLHKSISHWIEITPWPAWNINGKVRTIRERMPNDVADSITLMTMLLPGTPILQLNDVRSTKDAFNILSNVRSSPTFLYGDTMTRVINETVFVYTRLKSGNPGYLVAYHTGEKPIVIDLSSIPHMSEEVTVVTYSPNYVQDTKEIMKKLYSNKVPISSKSTLILTFVQKE</sequence>
<keyword evidence="7" id="KW-0472">Membrane</keyword>
<evidence type="ECO:0000256" key="5">
    <source>
        <dbReference type="ARBA" id="ARBA00023295"/>
    </source>
</evidence>
<dbReference type="GO" id="GO:0016323">
    <property type="term" value="C:basolateral plasma membrane"/>
    <property type="evidence" value="ECO:0007669"/>
    <property type="project" value="TreeGrafter"/>
</dbReference>
<keyword evidence="10" id="KW-1185">Reference proteome</keyword>
<accession>E2B6I8</accession>
<keyword evidence="7" id="KW-1133">Transmembrane helix</keyword>
<dbReference type="GO" id="GO:0015190">
    <property type="term" value="F:L-leucine transmembrane transporter activity"/>
    <property type="evidence" value="ECO:0007669"/>
    <property type="project" value="TreeGrafter"/>
</dbReference>
<dbReference type="SMART" id="SM00642">
    <property type="entry name" value="Aamy"/>
    <property type="match status" value="1"/>
</dbReference>
<dbReference type="PANTHER" id="PTHR46673:SF1">
    <property type="entry name" value="4F2 CELL-SURFACE ANTIGEN HEAVY CHAIN"/>
    <property type="match status" value="1"/>
</dbReference>
<dbReference type="EC" id="3.2.1.20" evidence="3"/>
<name>E2B6I8_HARSA</name>
<dbReference type="InterPro" id="IPR017853">
    <property type="entry name" value="GH"/>
</dbReference>
<dbReference type="InParanoid" id="E2B6I8"/>
<reference evidence="9 10" key="1">
    <citation type="journal article" date="2010" name="Science">
        <title>Genomic comparison of the ants Camponotus floridanus and Harpegnathos saltator.</title>
        <authorList>
            <person name="Bonasio R."/>
            <person name="Zhang G."/>
            <person name="Ye C."/>
            <person name="Mutti N.S."/>
            <person name="Fang X."/>
            <person name="Qin N."/>
            <person name="Donahue G."/>
            <person name="Yang P."/>
            <person name="Li Q."/>
            <person name="Li C."/>
            <person name="Zhang P."/>
            <person name="Huang Z."/>
            <person name="Berger S.L."/>
            <person name="Reinberg D."/>
            <person name="Wang J."/>
            <person name="Liebig J."/>
        </authorList>
    </citation>
    <scope>NUCLEOTIDE SEQUENCE [LARGE SCALE GENOMIC DNA]</scope>
    <source>
        <strain evidence="9 10">R22 G/1</strain>
    </source>
</reference>